<feature type="domain" description="Protein DA1-like" evidence="1">
    <location>
        <begin position="241"/>
        <end position="427"/>
    </location>
</feature>
<dbReference type="Proteomes" id="UP000694930">
    <property type="component" value="Chromosome 1"/>
</dbReference>
<name>A0ABM1VER9_SOLPN</name>
<accession>A0ABM1VER9</accession>
<dbReference type="InterPro" id="IPR045218">
    <property type="entry name" value="DA1-like"/>
</dbReference>
<dbReference type="PANTHER" id="PTHR24209">
    <property type="entry name" value="PROTEIN DA1-RELATED 2"/>
    <property type="match status" value="1"/>
</dbReference>
<protein>
    <submittedName>
        <fullName evidence="3">Protein DA1-like isoform X1</fullName>
    </submittedName>
</protein>
<reference evidence="2" key="1">
    <citation type="journal article" date="2014" name="Nat. Genet.">
        <title>The genome of the stress-tolerant wild tomato species Solanum pennellii.</title>
        <authorList>
            <person name="Bolger A."/>
            <person name="Scossa F."/>
            <person name="Bolger M.E."/>
            <person name="Lanz C."/>
            <person name="Maumus F."/>
            <person name="Tohge T."/>
            <person name="Quesneville H."/>
            <person name="Alseekh S."/>
            <person name="Sorensen I."/>
            <person name="Lichtenstein G."/>
            <person name="Fich E.A."/>
            <person name="Conte M."/>
            <person name="Keller H."/>
            <person name="Schneeberger K."/>
            <person name="Schwacke R."/>
            <person name="Ofner I."/>
            <person name="Vrebalov J."/>
            <person name="Xu Y."/>
            <person name="Osorio S."/>
            <person name="Aflitos S.A."/>
            <person name="Schijlen E."/>
            <person name="Jimenez-Gomez J.M."/>
            <person name="Ryngajllo M."/>
            <person name="Kimura S."/>
            <person name="Kumar R."/>
            <person name="Koenig D."/>
            <person name="Headland L.R."/>
            <person name="Maloof J.N."/>
            <person name="Sinha N."/>
            <person name="van Ham R.C."/>
            <person name="Lankhorst R.K."/>
            <person name="Mao L."/>
            <person name="Vogel A."/>
            <person name="Arsova B."/>
            <person name="Panstruga R."/>
            <person name="Fei Z."/>
            <person name="Rose J.K."/>
            <person name="Zamir D."/>
            <person name="Carrari F."/>
            <person name="Giovannoni J.J."/>
            <person name="Weigel D."/>
            <person name="Usadel B."/>
            <person name="Fernie A.R."/>
        </authorList>
    </citation>
    <scope>NUCLEOTIDE SEQUENCE [LARGE SCALE GENOMIC DNA]</scope>
    <source>
        <strain evidence="2">cv. LA0716</strain>
    </source>
</reference>
<reference evidence="3" key="2">
    <citation type="submission" date="2025-08" db="UniProtKB">
        <authorList>
            <consortium name="RefSeq"/>
        </authorList>
    </citation>
    <scope>IDENTIFICATION</scope>
</reference>
<proteinExistence type="predicted"/>
<keyword evidence="2" id="KW-1185">Reference proteome</keyword>
<dbReference type="Pfam" id="PF12315">
    <property type="entry name" value="DA1-like"/>
    <property type="match status" value="1"/>
</dbReference>
<evidence type="ECO:0000313" key="2">
    <source>
        <dbReference type="Proteomes" id="UP000694930"/>
    </source>
</evidence>
<dbReference type="RefSeq" id="XP_027774237.1">
    <property type="nucleotide sequence ID" value="XM_027918436.1"/>
</dbReference>
<gene>
    <name evidence="3" type="primary">LOC107008085</name>
</gene>
<organism evidence="2 3">
    <name type="scientific">Solanum pennellii</name>
    <name type="common">Tomato</name>
    <name type="synonym">Lycopersicon pennellii</name>
    <dbReference type="NCBI Taxonomy" id="28526"/>
    <lineage>
        <taxon>Eukaryota</taxon>
        <taxon>Viridiplantae</taxon>
        <taxon>Streptophyta</taxon>
        <taxon>Embryophyta</taxon>
        <taxon>Tracheophyta</taxon>
        <taxon>Spermatophyta</taxon>
        <taxon>Magnoliopsida</taxon>
        <taxon>eudicotyledons</taxon>
        <taxon>Gunneridae</taxon>
        <taxon>Pentapetalae</taxon>
        <taxon>asterids</taxon>
        <taxon>lamiids</taxon>
        <taxon>Solanales</taxon>
        <taxon>Solanaceae</taxon>
        <taxon>Solanoideae</taxon>
        <taxon>Solaneae</taxon>
        <taxon>Solanum</taxon>
        <taxon>Solanum subgen. Lycopersicon</taxon>
    </lineage>
</organism>
<sequence length="433" mass="49843">MPFEVWGRVLCSIIFFPFNSGFDLEKCLQMDSCLKDQFSEDEDEDVVRAIGLSLQESKGKDIYIGSKSARVISNVAFSSHLFKLNCCPNLECHQNDEVEILAEVLEESTLSSADLSTSTEGSELKWWKLFKEFNPSVHTSKGTSWWRKSSKRCNTLLCDVCEEQISSEWLRCTYWGQTVCKKHISDGTPCCCACSRFKIGDIKYITLSDGRQLCPDCHYTAVMDPEDCKPLLDEVHRFFKGLNMKIRYYIPILLVDLEEIIRIHKKSILGSTIYEKFELKAVNYVSKSIQRGENVEVVKEVEQLPPGRKVRAVLLLYGFPKLAIGSTLAHELMHAWMRVQGYRGLALNIAEGLSQVMAHKWLEWQSFTGHDYMKGTSEKAQFLRNLKEFMKDGIERRYSEAYGHGFREAKWAVERYGLRYTLKHIARKGKLPE</sequence>
<evidence type="ECO:0000313" key="3">
    <source>
        <dbReference type="RefSeq" id="XP_027774237.1"/>
    </source>
</evidence>
<dbReference type="InterPro" id="IPR022087">
    <property type="entry name" value="DA1-like_dom"/>
</dbReference>
<dbReference type="GeneID" id="107008085"/>
<evidence type="ECO:0000259" key="1">
    <source>
        <dbReference type="Pfam" id="PF12315"/>
    </source>
</evidence>
<dbReference type="PANTHER" id="PTHR24209:SF35">
    <property type="entry name" value="PROTEIN DA1-RELATED 6-LIKE"/>
    <property type="match status" value="1"/>
</dbReference>